<protein>
    <submittedName>
        <fullName evidence="1">Jg2913 protein</fullName>
    </submittedName>
</protein>
<dbReference type="InterPro" id="IPR038538">
    <property type="entry name" value="MTERF_sf"/>
</dbReference>
<dbReference type="Gene3D" id="1.25.70.10">
    <property type="entry name" value="Transcription termination factor 3, mitochondrial"/>
    <property type="match status" value="1"/>
</dbReference>
<evidence type="ECO:0000313" key="1">
    <source>
        <dbReference type="EMBL" id="CAH2267181.1"/>
    </source>
</evidence>
<comment type="caution">
    <text evidence="1">The sequence shown here is derived from an EMBL/GenBank/DDBJ whole genome shotgun (WGS) entry which is preliminary data.</text>
</comment>
<name>A0A8S4SNH5_9NEOP</name>
<accession>A0A8S4SNH5</accession>
<dbReference type="OrthoDB" id="10064535at2759"/>
<keyword evidence="2" id="KW-1185">Reference proteome</keyword>
<sequence length="521" mass="60259">MNLVRVIQSLKVPVHICIATILINHNRQYCRGVPFLSLYSTVFGALPDNISSHLQRKHPKIISLSEESLKCTLQVLSKFAISAEDACLEPHIFCMNPISMDNYGEILKECDFTSILPTHIIRYHTFVKSRTITQLKNKGLLRDNVNMEEKLHEHFHEWPKECHQYKNFQDTNTNIYPVNTKLILDNVDSLGGMDIRDVIRAEPAILKNNYQAVLEIKNLLTQYNISDDAQQHCLRVYCMRPKTVRERLEQLSNVKEYQILSTNPRVLYMVVHERKMMNRLNKIRAAQKQCYSLNNLVSSTKLFNTLELERYVNFFLKIRKGDTSAKENSNIEVDSTYNNINCRILTDREILSLVLYEIEKKYHFSGDGIWTRFDGGKSDTPSVSKKLKQLELERYVNFFLKIRKGDTSAKENSNIEVDSTYNNINCRILTDREILSLVLYEIEKKYHFSGDGIWTRFDGGKSDTPSVSKKLKQLAYHVIEISVLTIGLGLIRRSHHDADGYAWSFYSGSNKKIGRGTGLLK</sequence>
<reference evidence="1" key="1">
    <citation type="submission" date="2022-03" db="EMBL/GenBank/DDBJ databases">
        <authorList>
            <person name="Lindestad O."/>
        </authorList>
    </citation>
    <scope>NUCLEOTIDE SEQUENCE</scope>
</reference>
<proteinExistence type="predicted"/>
<dbReference type="AlphaFoldDB" id="A0A8S4SNH5"/>
<evidence type="ECO:0000313" key="2">
    <source>
        <dbReference type="Proteomes" id="UP000838756"/>
    </source>
</evidence>
<organism evidence="1 2">
    <name type="scientific">Pararge aegeria aegeria</name>
    <dbReference type="NCBI Taxonomy" id="348720"/>
    <lineage>
        <taxon>Eukaryota</taxon>
        <taxon>Metazoa</taxon>
        <taxon>Ecdysozoa</taxon>
        <taxon>Arthropoda</taxon>
        <taxon>Hexapoda</taxon>
        <taxon>Insecta</taxon>
        <taxon>Pterygota</taxon>
        <taxon>Neoptera</taxon>
        <taxon>Endopterygota</taxon>
        <taxon>Lepidoptera</taxon>
        <taxon>Glossata</taxon>
        <taxon>Ditrysia</taxon>
        <taxon>Papilionoidea</taxon>
        <taxon>Nymphalidae</taxon>
        <taxon>Satyrinae</taxon>
        <taxon>Satyrini</taxon>
        <taxon>Parargina</taxon>
        <taxon>Pararge</taxon>
    </lineage>
</organism>
<dbReference type="EMBL" id="CAKXAJ010026348">
    <property type="protein sequence ID" value="CAH2267181.1"/>
    <property type="molecule type" value="Genomic_DNA"/>
</dbReference>
<gene>
    <name evidence="1" type="primary">jg2913</name>
    <name evidence="1" type="ORF">PAEG_LOCUS25749</name>
</gene>
<dbReference type="Proteomes" id="UP000838756">
    <property type="component" value="Unassembled WGS sequence"/>
</dbReference>